<reference evidence="1" key="1">
    <citation type="journal article" date="2014" name="Front. Microbiol.">
        <title>High frequency of phylogenetically diverse reductive dehalogenase-homologous genes in deep subseafloor sedimentary metagenomes.</title>
        <authorList>
            <person name="Kawai M."/>
            <person name="Futagami T."/>
            <person name="Toyoda A."/>
            <person name="Takaki Y."/>
            <person name="Nishi S."/>
            <person name="Hori S."/>
            <person name="Arai W."/>
            <person name="Tsubouchi T."/>
            <person name="Morono Y."/>
            <person name="Uchiyama I."/>
            <person name="Ito T."/>
            <person name="Fujiyama A."/>
            <person name="Inagaki F."/>
            <person name="Takami H."/>
        </authorList>
    </citation>
    <scope>NUCLEOTIDE SEQUENCE</scope>
    <source>
        <strain evidence="1">Expedition CK06-06</strain>
    </source>
</reference>
<dbReference type="EMBL" id="BARU01009441">
    <property type="protein sequence ID" value="GAH37046.1"/>
    <property type="molecule type" value="Genomic_DNA"/>
</dbReference>
<proteinExistence type="predicted"/>
<evidence type="ECO:0000313" key="1">
    <source>
        <dbReference type="EMBL" id="GAH37046.1"/>
    </source>
</evidence>
<sequence length="226" mass="26547">MDLFCGEPRIQFEGNKYIDGSPLIALKKKVKCVFNDISESVVENVKCLNNKYPQQIIEVFNSDANENIEAILEKVPSYFHSLFYLDPDNPSQLTSETIKKIIAHKYIYKKTKEIRRPEILINFPIYSITKNCGYIDKQKQSQCEINNKFFGNNNWMNAYKKGKNPEERRKNLFLTFIESFKPYYEHSYSVLVESLNSKTPLYYIVFFSNFSRIDEILPNLVGSIER</sequence>
<organism evidence="1">
    <name type="scientific">marine sediment metagenome</name>
    <dbReference type="NCBI Taxonomy" id="412755"/>
    <lineage>
        <taxon>unclassified sequences</taxon>
        <taxon>metagenomes</taxon>
        <taxon>ecological metagenomes</taxon>
    </lineage>
</organism>
<protein>
    <recommendedName>
        <fullName evidence="2">Three-Cys-motif partner protein TcmP</fullName>
    </recommendedName>
</protein>
<comment type="caution">
    <text evidence="1">The sequence shown here is derived from an EMBL/GenBank/DDBJ whole genome shotgun (WGS) entry which is preliminary data.</text>
</comment>
<dbReference type="InterPro" id="IPR031009">
    <property type="entry name" value="Tcm_partner"/>
</dbReference>
<dbReference type="AlphaFoldDB" id="X1EUJ5"/>
<feature type="non-terminal residue" evidence="1">
    <location>
        <position position="226"/>
    </location>
</feature>
<name>X1EUJ5_9ZZZZ</name>
<accession>X1EUJ5</accession>
<dbReference type="NCBIfam" id="TIGR04474">
    <property type="entry name" value="tcm_partner"/>
    <property type="match status" value="1"/>
</dbReference>
<gene>
    <name evidence="1" type="ORF">S03H2_18214</name>
</gene>
<evidence type="ECO:0008006" key="2">
    <source>
        <dbReference type="Google" id="ProtNLM"/>
    </source>
</evidence>